<dbReference type="Gene3D" id="3.40.50.1820">
    <property type="entry name" value="alpha/beta hydrolase"/>
    <property type="match status" value="1"/>
</dbReference>
<dbReference type="Pfam" id="PF07859">
    <property type="entry name" value="Abhydrolase_3"/>
    <property type="match status" value="1"/>
</dbReference>
<organism evidence="3 4">
    <name type="scientific">Altererythrobacter litoralis</name>
    <dbReference type="NCBI Taxonomy" id="3113904"/>
    <lineage>
        <taxon>Bacteria</taxon>
        <taxon>Pseudomonadati</taxon>
        <taxon>Pseudomonadota</taxon>
        <taxon>Alphaproteobacteria</taxon>
        <taxon>Sphingomonadales</taxon>
        <taxon>Erythrobacteraceae</taxon>
        <taxon>Altererythrobacter</taxon>
    </lineage>
</organism>
<dbReference type="Proteomes" id="UP001343492">
    <property type="component" value="Unassembled WGS sequence"/>
</dbReference>
<dbReference type="InterPro" id="IPR050300">
    <property type="entry name" value="GDXG_lipolytic_enzyme"/>
</dbReference>
<name>A0ABU7GAZ8_9SPHN</name>
<dbReference type="InterPro" id="IPR013094">
    <property type="entry name" value="AB_hydrolase_3"/>
</dbReference>
<protein>
    <submittedName>
        <fullName evidence="3">Alpha/beta hydrolase</fullName>
    </submittedName>
</protein>
<keyword evidence="4" id="KW-1185">Reference proteome</keyword>
<dbReference type="PANTHER" id="PTHR48081">
    <property type="entry name" value="AB HYDROLASE SUPERFAMILY PROTEIN C4A8.06C"/>
    <property type="match status" value="1"/>
</dbReference>
<evidence type="ECO:0000313" key="3">
    <source>
        <dbReference type="EMBL" id="MEE1876274.1"/>
    </source>
</evidence>
<dbReference type="EMBL" id="JAZDQV010000001">
    <property type="protein sequence ID" value="MEE1876274.1"/>
    <property type="molecule type" value="Genomic_DNA"/>
</dbReference>
<evidence type="ECO:0000256" key="1">
    <source>
        <dbReference type="ARBA" id="ARBA00022801"/>
    </source>
</evidence>
<dbReference type="GO" id="GO:0016787">
    <property type="term" value="F:hydrolase activity"/>
    <property type="evidence" value="ECO:0007669"/>
    <property type="project" value="UniProtKB-KW"/>
</dbReference>
<dbReference type="RefSeq" id="WP_354143384.1">
    <property type="nucleotide sequence ID" value="NZ_JAZDQV010000001.1"/>
</dbReference>
<proteinExistence type="predicted"/>
<evidence type="ECO:0000313" key="4">
    <source>
        <dbReference type="Proteomes" id="UP001343492"/>
    </source>
</evidence>
<sequence>MATETTYVRPDVKAFIDAMAAVGGPALADMTLEEARASYIALHGMADRPARELAVIRNLSCPGPAGEIPLRLYDTREAREPGPVIVFYHGGGFVIGDLDTHHNLCTEIAWQMDLPLVAVDYRLAPEHVFPAAVDDCEAAARWVASSPEALGRKATGIINIGDSAGGNATIVVTQALAADPAAAPVVLQVPLFPLASDSFGSFSLDEFAEGYILTKAAIEFFDAAYAPDRNDPRAMPILGRHEGTPPTVLVTASLDPIRDSGRDYGAALSKAGVDHVFLEMKGVTHSFTNLRQAVPGTQADLERVIAAMKLMMGRATEATAA</sequence>
<dbReference type="SUPFAM" id="SSF53474">
    <property type="entry name" value="alpha/beta-Hydrolases"/>
    <property type="match status" value="1"/>
</dbReference>
<dbReference type="InterPro" id="IPR029058">
    <property type="entry name" value="AB_hydrolase_fold"/>
</dbReference>
<keyword evidence="1 3" id="KW-0378">Hydrolase</keyword>
<feature type="domain" description="Alpha/beta hydrolase fold-3" evidence="2">
    <location>
        <begin position="85"/>
        <end position="288"/>
    </location>
</feature>
<comment type="caution">
    <text evidence="3">The sequence shown here is derived from an EMBL/GenBank/DDBJ whole genome shotgun (WGS) entry which is preliminary data.</text>
</comment>
<evidence type="ECO:0000259" key="2">
    <source>
        <dbReference type="Pfam" id="PF07859"/>
    </source>
</evidence>
<dbReference type="PANTHER" id="PTHR48081:SF8">
    <property type="entry name" value="ALPHA_BETA HYDROLASE FOLD-3 DOMAIN-CONTAINING PROTEIN-RELATED"/>
    <property type="match status" value="1"/>
</dbReference>
<reference evidence="3 4" key="1">
    <citation type="submission" date="2024-01" db="EMBL/GenBank/DDBJ databases">
        <title>The genome sequence of Erythrobacteraceae sp. strain 1XM1-14.</title>
        <authorList>
            <person name="Liu Y."/>
        </authorList>
    </citation>
    <scope>NUCLEOTIDE SEQUENCE [LARGE SCALE GENOMIC DNA]</scope>
    <source>
        <strain evidence="3 4">1XM1-14</strain>
    </source>
</reference>
<gene>
    <name evidence="3" type="ORF">VRS74_01070</name>
</gene>
<accession>A0ABU7GAZ8</accession>